<proteinExistence type="predicted"/>
<name>A0A7H4MC80_KLEVA</name>
<comment type="caution">
    <text evidence="1">The sequence shown here is derived from an EMBL/GenBank/DDBJ whole genome shotgun (WGS) entry which is preliminary data.</text>
</comment>
<gene>
    <name evidence="1" type="ORF">NCTC9177_01759</name>
</gene>
<reference evidence="1 2" key="1">
    <citation type="submission" date="2018-06" db="EMBL/GenBank/DDBJ databases">
        <authorList>
            <consortium name="Pathogen Informatics"/>
            <person name="Doyle S."/>
        </authorList>
    </citation>
    <scope>NUCLEOTIDE SEQUENCE [LARGE SCALE GENOMIC DNA]</scope>
    <source>
        <strain evidence="1 2">NCTC9177</strain>
    </source>
</reference>
<accession>A0A7H4MC80</accession>
<dbReference type="Proteomes" id="UP000254545">
    <property type="component" value="Unassembled WGS sequence"/>
</dbReference>
<dbReference type="AlphaFoldDB" id="A0A7H4MC80"/>
<evidence type="ECO:0000313" key="1">
    <source>
        <dbReference type="EMBL" id="STS87930.1"/>
    </source>
</evidence>
<sequence length="235" mass="26050">MRFDLFQQAEGVNRRNDGFTRREAFQFLGTPPGSRWSRRRIHCLCVVDFRAFADVAVKGQDVDHRQLMTTTHFVVVKVVRRGDLHAAGAFFHVGVFVAHDRDATVNQRQHHEFTNQVFVARIFRVNGHAGIAQQGFRTGGGDHQVIFTVSGFRAIGQRVADVPHGTFRFAVFHFEVGNGGAQFRVPVNQAFTAVDQIFFVQANKDFFHGIGKPLVHGEALALPVHGSCRGGASGG</sequence>
<organism evidence="1 2">
    <name type="scientific">Klebsiella variicola</name>
    <dbReference type="NCBI Taxonomy" id="244366"/>
    <lineage>
        <taxon>Bacteria</taxon>
        <taxon>Pseudomonadati</taxon>
        <taxon>Pseudomonadota</taxon>
        <taxon>Gammaproteobacteria</taxon>
        <taxon>Enterobacterales</taxon>
        <taxon>Enterobacteriaceae</taxon>
        <taxon>Klebsiella/Raoultella group</taxon>
        <taxon>Klebsiella</taxon>
        <taxon>Klebsiella pneumoniae complex</taxon>
    </lineage>
</organism>
<evidence type="ECO:0000313" key="2">
    <source>
        <dbReference type="Proteomes" id="UP000254545"/>
    </source>
</evidence>
<dbReference type="EMBL" id="UGKR01000003">
    <property type="protein sequence ID" value="STS87930.1"/>
    <property type="molecule type" value="Genomic_DNA"/>
</dbReference>
<protein>
    <submittedName>
        <fullName evidence="1">Uncharacterized protein</fullName>
    </submittedName>
</protein>